<gene>
    <name evidence="1" type="ORF">GCM10023313_34830</name>
</gene>
<proteinExistence type="predicted"/>
<protein>
    <submittedName>
        <fullName evidence="1">Uncharacterized protein</fullName>
    </submittedName>
</protein>
<dbReference type="EMBL" id="BAABJI010000004">
    <property type="protein sequence ID" value="GAA4927352.1"/>
    <property type="molecule type" value="Genomic_DNA"/>
</dbReference>
<name>A0ABP9G3G5_9SPHI</name>
<organism evidence="1 2">
    <name type="scientific">Mucilaginibacter defluvii</name>
    <dbReference type="NCBI Taxonomy" id="1196019"/>
    <lineage>
        <taxon>Bacteria</taxon>
        <taxon>Pseudomonadati</taxon>
        <taxon>Bacteroidota</taxon>
        <taxon>Sphingobacteriia</taxon>
        <taxon>Sphingobacteriales</taxon>
        <taxon>Sphingobacteriaceae</taxon>
        <taxon>Mucilaginibacter</taxon>
    </lineage>
</organism>
<accession>A0ABP9G3G5</accession>
<keyword evidence="2" id="KW-1185">Reference proteome</keyword>
<dbReference type="RefSeq" id="WP_345333288.1">
    <property type="nucleotide sequence ID" value="NZ_BAABJI010000004.1"/>
</dbReference>
<evidence type="ECO:0000313" key="2">
    <source>
        <dbReference type="Proteomes" id="UP001501436"/>
    </source>
</evidence>
<dbReference type="Proteomes" id="UP001501436">
    <property type="component" value="Unassembled WGS sequence"/>
</dbReference>
<sequence length="54" mass="6219">MVLTLKTNKDIGKLKKALADRKVVKKFDAQKFCGVLKTDEDGLTIQKKLRNEWN</sequence>
<evidence type="ECO:0000313" key="1">
    <source>
        <dbReference type="EMBL" id="GAA4927352.1"/>
    </source>
</evidence>
<reference evidence="2" key="1">
    <citation type="journal article" date="2019" name="Int. J. Syst. Evol. Microbiol.">
        <title>The Global Catalogue of Microorganisms (GCM) 10K type strain sequencing project: providing services to taxonomists for standard genome sequencing and annotation.</title>
        <authorList>
            <consortium name="The Broad Institute Genomics Platform"/>
            <consortium name="The Broad Institute Genome Sequencing Center for Infectious Disease"/>
            <person name="Wu L."/>
            <person name="Ma J."/>
        </authorList>
    </citation>
    <scope>NUCLEOTIDE SEQUENCE [LARGE SCALE GENOMIC DNA]</scope>
    <source>
        <strain evidence="2">JCM 18283</strain>
    </source>
</reference>
<comment type="caution">
    <text evidence="1">The sequence shown here is derived from an EMBL/GenBank/DDBJ whole genome shotgun (WGS) entry which is preliminary data.</text>
</comment>